<feature type="domain" description="Mur ligase N-terminal catalytic" evidence="4">
    <location>
        <begin position="11"/>
        <end position="106"/>
    </location>
</feature>
<dbReference type="InterPro" id="IPR036565">
    <property type="entry name" value="Mur-like_cat_sf"/>
</dbReference>
<keyword evidence="1" id="KW-0436">Ligase</keyword>
<dbReference type="InterPro" id="IPR004101">
    <property type="entry name" value="Mur_ligase_C"/>
</dbReference>
<dbReference type="InterPro" id="IPR050061">
    <property type="entry name" value="MurCDEF_pg_biosynth"/>
</dbReference>
<dbReference type="SUPFAM" id="SSF53623">
    <property type="entry name" value="MurD-like peptide ligases, catalytic domain"/>
    <property type="match status" value="1"/>
</dbReference>
<dbReference type="Gene3D" id="3.40.1190.10">
    <property type="entry name" value="Mur-like, catalytic domain"/>
    <property type="match status" value="1"/>
</dbReference>
<keyword evidence="2" id="KW-0547">Nucleotide-binding</keyword>
<dbReference type="InterPro" id="IPR013221">
    <property type="entry name" value="Mur_ligase_cen"/>
</dbReference>
<gene>
    <name evidence="7" type="ORF">METZ01_LOCUS47833</name>
</gene>
<dbReference type="GO" id="GO:0071555">
    <property type="term" value="P:cell wall organization"/>
    <property type="evidence" value="ECO:0007669"/>
    <property type="project" value="InterPro"/>
</dbReference>
<dbReference type="GO" id="GO:0005524">
    <property type="term" value="F:ATP binding"/>
    <property type="evidence" value="ECO:0007669"/>
    <property type="project" value="UniProtKB-KW"/>
</dbReference>
<evidence type="ECO:0000259" key="6">
    <source>
        <dbReference type="Pfam" id="PF08245"/>
    </source>
</evidence>
<evidence type="ECO:0008006" key="8">
    <source>
        <dbReference type="Google" id="ProtNLM"/>
    </source>
</evidence>
<dbReference type="InterPro" id="IPR036615">
    <property type="entry name" value="Mur_ligase_C_dom_sf"/>
</dbReference>
<accession>A0A381RV79</accession>
<dbReference type="Gene3D" id="3.90.190.20">
    <property type="entry name" value="Mur ligase, C-terminal domain"/>
    <property type="match status" value="1"/>
</dbReference>
<proteinExistence type="predicted"/>
<keyword evidence="3" id="KW-0067">ATP-binding</keyword>
<protein>
    <recommendedName>
        <fullName evidence="8">UDP-N-acetylmuramate:L-alanyl-gamma-D-glutamyl-meso-diaminopimelate ligase</fullName>
    </recommendedName>
</protein>
<evidence type="ECO:0000313" key="7">
    <source>
        <dbReference type="EMBL" id="SUZ94979.1"/>
    </source>
</evidence>
<dbReference type="SUPFAM" id="SSF53244">
    <property type="entry name" value="MurD-like peptide ligases, peptide-binding domain"/>
    <property type="match status" value="1"/>
</dbReference>
<reference evidence="7" key="1">
    <citation type="submission" date="2018-05" db="EMBL/GenBank/DDBJ databases">
        <authorList>
            <person name="Lanie J.A."/>
            <person name="Ng W.-L."/>
            <person name="Kazmierczak K.M."/>
            <person name="Andrzejewski T.M."/>
            <person name="Davidsen T.M."/>
            <person name="Wayne K.J."/>
            <person name="Tettelin H."/>
            <person name="Glass J.I."/>
            <person name="Rusch D."/>
            <person name="Podicherti R."/>
            <person name="Tsui H.-C.T."/>
            <person name="Winkler M.E."/>
        </authorList>
    </citation>
    <scope>NUCLEOTIDE SEQUENCE</scope>
</reference>
<evidence type="ECO:0000259" key="5">
    <source>
        <dbReference type="Pfam" id="PF02875"/>
    </source>
</evidence>
<dbReference type="Pfam" id="PF08245">
    <property type="entry name" value="Mur_ligase_M"/>
    <property type="match status" value="1"/>
</dbReference>
<feature type="domain" description="Mur ligase central" evidence="6">
    <location>
        <begin position="116"/>
        <end position="306"/>
    </location>
</feature>
<evidence type="ECO:0000259" key="4">
    <source>
        <dbReference type="Pfam" id="PF01225"/>
    </source>
</evidence>
<dbReference type="GO" id="GO:0009252">
    <property type="term" value="P:peptidoglycan biosynthetic process"/>
    <property type="evidence" value="ECO:0007669"/>
    <property type="project" value="InterPro"/>
</dbReference>
<dbReference type="NCBIfam" id="TIGR01081">
    <property type="entry name" value="mpl"/>
    <property type="match status" value="1"/>
</dbReference>
<evidence type="ECO:0000256" key="1">
    <source>
        <dbReference type="ARBA" id="ARBA00022598"/>
    </source>
</evidence>
<organism evidence="7">
    <name type="scientific">marine metagenome</name>
    <dbReference type="NCBI Taxonomy" id="408172"/>
    <lineage>
        <taxon>unclassified sequences</taxon>
        <taxon>metagenomes</taxon>
        <taxon>ecological metagenomes</taxon>
    </lineage>
</organism>
<name>A0A381RV79_9ZZZZ</name>
<dbReference type="GO" id="GO:0016881">
    <property type="term" value="F:acid-amino acid ligase activity"/>
    <property type="evidence" value="ECO:0007669"/>
    <property type="project" value="InterPro"/>
</dbReference>
<dbReference type="InterPro" id="IPR005757">
    <property type="entry name" value="Mpl"/>
</dbReference>
<dbReference type="Pfam" id="PF01225">
    <property type="entry name" value="Mur_ligase"/>
    <property type="match status" value="1"/>
</dbReference>
<dbReference type="PANTHER" id="PTHR43445">
    <property type="entry name" value="UDP-N-ACETYLMURAMATE--L-ALANINE LIGASE-RELATED"/>
    <property type="match status" value="1"/>
</dbReference>
<dbReference type="PANTHER" id="PTHR43445:SF5">
    <property type="entry name" value="UDP-N-ACETYLMURAMATE--L-ALANYL-GAMMA-D-GLUTAMYL-MESO-2,6-DIAMINOHEPTANDIOATE LIGASE"/>
    <property type="match status" value="1"/>
</dbReference>
<evidence type="ECO:0000256" key="3">
    <source>
        <dbReference type="ARBA" id="ARBA00022840"/>
    </source>
</evidence>
<dbReference type="EMBL" id="UINC01002283">
    <property type="protein sequence ID" value="SUZ94979.1"/>
    <property type="molecule type" value="Genomic_DNA"/>
</dbReference>
<evidence type="ECO:0000256" key="2">
    <source>
        <dbReference type="ARBA" id="ARBA00022741"/>
    </source>
</evidence>
<feature type="domain" description="Mur ligase C-terminal" evidence="5">
    <location>
        <begin position="328"/>
        <end position="460"/>
    </location>
</feature>
<dbReference type="SUPFAM" id="SSF51984">
    <property type="entry name" value="MurCD N-terminal domain"/>
    <property type="match status" value="1"/>
</dbReference>
<dbReference type="InterPro" id="IPR000713">
    <property type="entry name" value="Mur_ligase_N"/>
</dbReference>
<sequence length="473" mass="52456">MSSSQTNKKVIYFSGICGTAMASLAVLLKLRGHCVNGSDENVYPPMSDFLVQNQIDVQSGFAADNLTPVPDLVVIGNALSRGNPEVEAVLERKLPYISMAELLKEYFIRGKTSLVVTGTHGKTTTSSLLAWVFESAGKKPGFMIGGIVENFGSSCHDGTGGFFITEGDEYDTAFFDKRSKFFHYLPDQLILNNLEFDHADIFDSLEDIKKSFRQMLRLIPQNGVIAANGDDDNVQDVLKSAYSPVINFGLGEACDVRAVKIEASESGTNFVVHNKTQKNYPNSQKFTLKLSGTYNVLNALGVIALARHNGVSDIKIQAAFDSFKSVRRRQELRGEVNGIAVYDDFAHHPTAIRETIAAIRQKHPGRRLIAVFEPRSNTSVRKIHQQALIDSFCEADEVILTTLHRLEKIPAEERLEIKQVLKSLIKQKISAHEFPEAKEIIVHLHANCHSGDIVLIMSNGKFDNIHQRLLEAL</sequence>
<dbReference type="Gene3D" id="3.40.50.720">
    <property type="entry name" value="NAD(P)-binding Rossmann-like Domain"/>
    <property type="match status" value="1"/>
</dbReference>
<dbReference type="AlphaFoldDB" id="A0A381RV79"/>
<dbReference type="Pfam" id="PF02875">
    <property type="entry name" value="Mur_ligase_C"/>
    <property type="match status" value="1"/>
</dbReference>